<protein>
    <submittedName>
        <fullName evidence="1">Uncharacterized protein</fullName>
    </submittedName>
</protein>
<dbReference type="Proteomes" id="UP000179734">
    <property type="component" value="Unassembled WGS sequence"/>
</dbReference>
<accession>A0A1S1MY83</accession>
<dbReference type="EMBL" id="MLQM01000203">
    <property type="protein sequence ID" value="OHU93739.1"/>
    <property type="molecule type" value="Genomic_DNA"/>
</dbReference>
<name>A0A1S1MY83_9MYCO</name>
<comment type="caution">
    <text evidence="1">The sequence shown here is derived from an EMBL/GenBank/DDBJ whole genome shotgun (WGS) entry which is preliminary data.</text>
</comment>
<gene>
    <name evidence="1" type="ORF">BKN37_23910</name>
</gene>
<dbReference type="AlphaFoldDB" id="A0A1S1MY83"/>
<evidence type="ECO:0000313" key="1">
    <source>
        <dbReference type="EMBL" id="OHU93739.1"/>
    </source>
</evidence>
<keyword evidence="2" id="KW-1185">Reference proteome</keyword>
<reference evidence="1 2" key="1">
    <citation type="submission" date="2016-10" db="EMBL/GenBank/DDBJ databases">
        <title>Genome sequence of Mycobacterium talmonii.</title>
        <authorList>
            <person name="Greninger A.L."/>
            <person name="Elliott B."/>
            <person name="Vasireddy S."/>
            <person name="Vasireddy R."/>
        </authorList>
    </citation>
    <scope>NUCLEOTIDE SEQUENCE [LARGE SCALE GENOMIC DNA]</scope>
    <source>
        <strain evidence="2">NE-TNMC-100812</strain>
    </source>
</reference>
<sequence length="89" mass="9831">MDQAAGMLASARTGCAIELTPFAGKRPRRLLACCTVASLSFSPGFLILGRLARNVKSAVLGCQRGEIHYHNVNYEYCWSPRVLHSIHRD</sequence>
<evidence type="ECO:0000313" key="2">
    <source>
        <dbReference type="Proteomes" id="UP000179734"/>
    </source>
</evidence>
<proteinExistence type="predicted"/>
<organism evidence="1 2">
    <name type="scientific">Mycobacterium talmoniae</name>
    <dbReference type="NCBI Taxonomy" id="1858794"/>
    <lineage>
        <taxon>Bacteria</taxon>
        <taxon>Bacillati</taxon>
        <taxon>Actinomycetota</taxon>
        <taxon>Actinomycetes</taxon>
        <taxon>Mycobacteriales</taxon>
        <taxon>Mycobacteriaceae</taxon>
        <taxon>Mycobacterium</taxon>
    </lineage>
</organism>